<reference evidence="1 2" key="1">
    <citation type="submission" date="2018-05" db="EMBL/GenBank/DDBJ databases">
        <title>Genomic Encyclopedia of Type Strains, Phase III (KMG-III): the genomes of soil and plant-associated and newly described type strains.</title>
        <authorList>
            <person name="Whitman W."/>
        </authorList>
    </citation>
    <scope>NUCLEOTIDE SEQUENCE [LARGE SCALE GENOMIC DNA]</scope>
    <source>
        <strain evidence="1 2">CECT 5696</strain>
    </source>
</reference>
<dbReference type="RefSeq" id="WP_110044103.1">
    <property type="nucleotide sequence ID" value="NZ_CP054612.1"/>
</dbReference>
<protein>
    <recommendedName>
        <fullName evidence="3">Butirosin biosynthesis protein H N-terminal domain-containing protein</fullName>
    </recommendedName>
</protein>
<accession>A0A2V2YUE0</accession>
<sequence length="343" mass="40108">MKRKLSIEANPGFALECYHNFRLSVVLSVKSNIYWLHSHFINLMVTQVDSDFPTLRFEDHLDVYSNVIEEELHVDTGDIIPFIKCQLNKGHYVLLYLDWALIPDSHFYNKKPMIHECLVYGYNDETNKLSILAFEVSNTTFGSIEVDYHTCTHAFHQVLKRENYAQKWFAFYGFPLSVIKGLQNHDTRLNRQKIFFALEKGMACSSHVKSGYSLGYGVPHILSSFFKERINENTIDPFYFPYWNIINQKLLLHNNIALTRLQLIEHEDGHSTMLQKILSIFQEIRSMLKSNKLNSINFQKKPETALCIEISNGLRKIGEKERRANTMLLEYFVSQHIGKYIPQ</sequence>
<keyword evidence="2" id="KW-1185">Reference proteome</keyword>
<name>A0A2V2YUE0_9BACL</name>
<gene>
    <name evidence="1" type="ORF">DFQ01_107105</name>
</gene>
<dbReference type="Proteomes" id="UP000246635">
    <property type="component" value="Unassembled WGS sequence"/>
</dbReference>
<dbReference type="AlphaFoldDB" id="A0A2V2YUE0"/>
<proteinExistence type="predicted"/>
<dbReference type="OrthoDB" id="2517875at2"/>
<evidence type="ECO:0000313" key="2">
    <source>
        <dbReference type="Proteomes" id="UP000246635"/>
    </source>
</evidence>
<dbReference type="EMBL" id="QGTQ01000007">
    <property type="protein sequence ID" value="PWW03208.1"/>
    <property type="molecule type" value="Genomic_DNA"/>
</dbReference>
<organism evidence="1 2">
    <name type="scientific">Paenibacillus cellulosilyticus</name>
    <dbReference type="NCBI Taxonomy" id="375489"/>
    <lineage>
        <taxon>Bacteria</taxon>
        <taxon>Bacillati</taxon>
        <taxon>Bacillota</taxon>
        <taxon>Bacilli</taxon>
        <taxon>Bacillales</taxon>
        <taxon>Paenibacillaceae</taxon>
        <taxon>Paenibacillus</taxon>
    </lineage>
</organism>
<evidence type="ECO:0008006" key="3">
    <source>
        <dbReference type="Google" id="ProtNLM"/>
    </source>
</evidence>
<evidence type="ECO:0000313" key="1">
    <source>
        <dbReference type="EMBL" id="PWW03208.1"/>
    </source>
</evidence>
<comment type="caution">
    <text evidence="1">The sequence shown here is derived from an EMBL/GenBank/DDBJ whole genome shotgun (WGS) entry which is preliminary data.</text>
</comment>